<protein>
    <submittedName>
        <fullName evidence="2">Uncharacterized protein</fullName>
    </submittedName>
</protein>
<keyword evidence="3" id="KW-1185">Reference proteome</keyword>
<dbReference type="Proteomes" id="UP001056681">
    <property type="component" value="Chromosome"/>
</dbReference>
<name>A0ABY4T214_9GAMM</name>
<dbReference type="EMBL" id="CP063231">
    <property type="protein sequence ID" value="URL58670.1"/>
    <property type="molecule type" value="Genomic_DNA"/>
</dbReference>
<keyword evidence="1" id="KW-0812">Transmembrane</keyword>
<reference evidence="2" key="1">
    <citation type="submission" date="2020-10" db="EMBL/GenBank/DDBJ databases">
        <title>Whole-genome sequence of Luteibacter sp. EIF3.</title>
        <authorList>
            <person name="Friedrich I."/>
            <person name="Hertel R."/>
            <person name="Daniel R."/>
        </authorList>
    </citation>
    <scope>NUCLEOTIDE SEQUENCE</scope>
    <source>
        <strain evidence="2">EIF3</strain>
    </source>
</reference>
<dbReference type="RefSeq" id="WP_250339362.1">
    <property type="nucleotide sequence ID" value="NZ_CP063231.1"/>
</dbReference>
<evidence type="ECO:0000313" key="3">
    <source>
        <dbReference type="Proteomes" id="UP001056681"/>
    </source>
</evidence>
<keyword evidence="1" id="KW-0472">Membrane</keyword>
<organism evidence="2 3">
    <name type="scientific">Luteibacter flocculans</name>
    <dbReference type="NCBI Taxonomy" id="2780091"/>
    <lineage>
        <taxon>Bacteria</taxon>
        <taxon>Pseudomonadati</taxon>
        <taxon>Pseudomonadota</taxon>
        <taxon>Gammaproteobacteria</taxon>
        <taxon>Lysobacterales</taxon>
        <taxon>Rhodanobacteraceae</taxon>
        <taxon>Luteibacter</taxon>
    </lineage>
</organism>
<accession>A0ABY4T214</accession>
<feature type="transmembrane region" description="Helical" evidence="1">
    <location>
        <begin position="36"/>
        <end position="56"/>
    </location>
</feature>
<proteinExistence type="predicted"/>
<keyword evidence="1" id="KW-1133">Transmembrane helix</keyword>
<feature type="transmembrane region" description="Helical" evidence="1">
    <location>
        <begin position="7"/>
        <end position="30"/>
    </location>
</feature>
<feature type="transmembrane region" description="Helical" evidence="1">
    <location>
        <begin position="87"/>
        <end position="111"/>
    </location>
</feature>
<sequence length="187" mass="19844">MKVPLSVAMSLILPLILLIFVSAFILCLGAEWTEGVLAACFTLLASIFVPCSLLAMTGRILDDRRESLEQVSLCSNGSFPEPLLRGIYNGCAGLLCASTGVLIVAAVFYWSGRAEISFFSVRGIVNDPLPVLLAACIAGFAFSVVLSRLWSPKVGQLERLPLICAAIFLLTGILSAVLSLMSSSGDQ</sequence>
<feature type="transmembrane region" description="Helical" evidence="1">
    <location>
        <begin position="162"/>
        <end position="181"/>
    </location>
</feature>
<evidence type="ECO:0000256" key="1">
    <source>
        <dbReference type="SAM" id="Phobius"/>
    </source>
</evidence>
<gene>
    <name evidence="2" type="ORF">IM816_00575</name>
</gene>
<feature type="transmembrane region" description="Helical" evidence="1">
    <location>
        <begin position="131"/>
        <end position="150"/>
    </location>
</feature>
<evidence type="ECO:0000313" key="2">
    <source>
        <dbReference type="EMBL" id="URL58670.1"/>
    </source>
</evidence>